<reference evidence="3" key="1">
    <citation type="submission" date="2022-11" db="UniProtKB">
        <authorList>
            <consortium name="WormBaseParasite"/>
        </authorList>
    </citation>
    <scope>IDENTIFICATION</scope>
</reference>
<name>A0A915I7Q7_ROMCU</name>
<protein>
    <submittedName>
        <fullName evidence="3">Uncharacterized protein</fullName>
    </submittedName>
</protein>
<dbReference type="Proteomes" id="UP000887565">
    <property type="component" value="Unplaced"/>
</dbReference>
<accession>A0A915I7Q7</accession>
<sequence>MNPNQLFKYDAVKKLALVQLKVKPSSKFDQIDCFEKNYDENATSGQKFAYFLKLSVKSPPDKGKANQEVIKLLAENLKLSKNCLEISTGRTNTSKILTIFSLEEKELQEKLAPFFKN</sequence>
<keyword evidence="2" id="KW-1185">Reference proteome</keyword>
<dbReference type="HAMAP" id="MF_00634">
    <property type="entry name" value="UPF0235"/>
    <property type="match status" value="1"/>
</dbReference>
<dbReference type="NCBIfam" id="TIGR00251">
    <property type="entry name" value="DUF167 family protein"/>
    <property type="match status" value="1"/>
</dbReference>
<dbReference type="Pfam" id="PF02594">
    <property type="entry name" value="DUF167"/>
    <property type="match status" value="1"/>
</dbReference>
<dbReference type="SMART" id="SM01152">
    <property type="entry name" value="DUF167"/>
    <property type="match status" value="1"/>
</dbReference>
<dbReference type="InterPro" id="IPR003746">
    <property type="entry name" value="DUF167"/>
</dbReference>
<dbReference type="SUPFAM" id="SSF69786">
    <property type="entry name" value="YggU-like"/>
    <property type="match status" value="1"/>
</dbReference>
<comment type="similarity">
    <text evidence="1">Belongs to the UPF0235 family.</text>
</comment>
<organism evidence="2 3">
    <name type="scientific">Romanomermis culicivorax</name>
    <name type="common">Nematode worm</name>
    <dbReference type="NCBI Taxonomy" id="13658"/>
    <lineage>
        <taxon>Eukaryota</taxon>
        <taxon>Metazoa</taxon>
        <taxon>Ecdysozoa</taxon>
        <taxon>Nematoda</taxon>
        <taxon>Enoplea</taxon>
        <taxon>Dorylaimia</taxon>
        <taxon>Mermithida</taxon>
        <taxon>Mermithoidea</taxon>
        <taxon>Mermithidae</taxon>
        <taxon>Romanomermis</taxon>
    </lineage>
</organism>
<evidence type="ECO:0000256" key="1">
    <source>
        <dbReference type="ARBA" id="ARBA00010364"/>
    </source>
</evidence>
<dbReference type="WBParaSite" id="nRc.2.0.1.t09364-RA">
    <property type="protein sequence ID" value="nRc.2.0.1.t09364-RA"/>
    <property type="gene ID" value="nRc.2.0.1.g09364"/>
</dbReference>
<dbReference type="AlphaFoldDB" id="A0A915I7Q7"/>
<dbReference type="InterPro" id="IPR036591">
    <property type="entry name" value="YggU-like_sf"/>
</dbReference>
<evidence type="ECO:0000313" key="2">
    <source>
        <dbReference type="Proteomes" id="UP000887565"/>
    </source>
</evidence>
<dbReference type="Gene3D" id="3.30.1200.10">
    <property type="entry name" value="YggU-like"/>
    <property type="match status" value="1"/>
</dbReference>
<evidence type="ECO:0000313" key="3">
    <source>
        <dbReference type="WBParaSite" id="nRc.2.0.1.t09364-RA"/>
    </source>
</evidence>
<proteinExistence type="inferred from homology"/>